<dbReference type="GO" id="GO:0004519">
    <property type="term" value="F:endonuclease activity"/>
    <property type="evidence" value="ECO:0007669"/>
    <property type="project" value="UniProtKB-KW"/>
</dbReference>
<dbReference type="PANTHER" id="PTHR30015">
    <property type="entry name" value="MRR RESTRICTION SYSTEM PROTEIN"/>
    <property type="match status" value="1"/>
</dbReference>
<keyword evidence="3" id="KW-0255">Endonuclease</keyword>
<dbReference type="Proteomes" id="UP001596364">
    <property type="component" value="Unassembled WGS sequence"/>
</dbReference>
<dbReference type="RefSeq" id="WP_131256572.1">
    <property type="nucleotide sequence ID" value="NZ_JBHSUS010000001.1"/>
</dbReference>
<dbReference type="InterPro" id="IPR025745">
    <property type="entry name" value="Mrr-like_N_dom"/>
</dbReference>
<evidence type="ECO:0000313" key="4">
    <source>
        <dbReference type="Proteomes" id="UP001596364"/>
    </source>
</evidence>
<feature type="domain" description="Restriction endonuclease type IV Mrr" evidence="1">
    <location>
        <begin position="155"/>
        <end position="276"/>
    </location>
</feature>
<accession>A0ABW1XHH7</accession>
<keyword evidence="3" id="KW-0378">Hydrolase</keyword>
<dbReference type="SUPFAM" id="SSF52980">
    <property type="entry name" value="Restriction endonuclease-like"/>
    <property type="match status" value="1"/>
</dbReference>
<keyword evidence="4" id="KW-1185">Reference proteome</keyword>
<feature type="domain" description="Restriction system protein Mrr-like N-terminal" evidence="2">
    <location>
        <begin position="5"/>
        <end position="89"/>
    </location>
</feature>
<evidence type="ECO:0000259" key="2">
    <source>
        <dbReference type="Pfam" id="PF14338"/>
    </source>
</evidence>
<proteinExistence type="predicted"/>
<dbReference type="Gene3D" id="3.40.1350.10">
    <property type="match status" value="1"/>
</dbReference>
<dbReference type="EMBL" id="JBHSUS010000001">
    <property type="protein sequence ID" value="MFC6439681.1"/>
    <property type="molecule type" value="Genomic_DNA"/>
</dbReference>
<dbReference type="InterPro" id="IPR052906">
    <property type="entry name" value="Type_IV_Methyl-Rstrct_Enzyme"/>
</dbReference>
<dbReference type="InterPro" id="IPR011335">
    <property type="entry name" value="Restrct_endonuc-II-like"/>
</dbReference>
<protein>
    <submittedName>
        <fullName evidence="3">Restriction endonuclease</fullName>
        <ecNumber evidence="3">3.1.21.-</ecNumber>
    </submittedName>
</protein>
<dbReference type="InterPro" id="IPR007560">
    <property type="entry name" value="Restrct_endonuc_IV_Mrr"/>
</dbReference>
<dbReference type="GO" id="GO:0016787">
    <property type="term" value="F:hydrolase activity"/>
    <property type="evidence" value="ECO:0007669"/>
    <property type="project" value="UniProtKB-KW"/>
</dbReference>
<organism evidence="3 4">
    <name type="scientific">Pseudobowmanella zhangzhouensis</name>
    <dbReference type="NCBI Taxonomy" id="1537679"/>
    <lineage>
        <taxon>Bacteria</taxon>
        <taxon>Pseudomonadati</taxon>
        <taxon>Pseudomonadota</taxon>
        <taxon>Gammaproteobacteria</taxon>
        <taxon>Alteromonadales</taxon>
        <taxon>Alteromonadaceae</taxon>
    </lineage>
</organism>
<dbReference type="InterPro" id="IPR011856">
    <property type="entry name" value="tRNA_endonuc-like_dom_sf"/>
</dbReference>
<keyword evidence="3" id="KW-0540">Nuclease</keyword>
<dbReference type="EC" id="3.1.21.-" evidence="3"/>
<comment type="caution">
    <text evidence="3">The sequence shown here is derived from an EMBL/GenBank/DDBJ whole genome shotgun (WGS) entry which is preliminary data.</text>
</comment>
<reference evidence="4" key="1">
    <citation type="journal article" date="2019" name="Int. J. Syst. Evol. Microbiol.">
        <title>The Global Catalogue of Microorganisms (GCM) 10K type strain sequencing project: providing services to taxonomists for standard genome sequencing and annotation.</title>
        <authorList>
            <consortium name="The Broad Institute Genomics Platform"/>
            <consortium name="The Broad Institute Genome Sequencing Center for Infectious Disease"/>
            <person name="Wu L."/>
            <person name="Ma J."/>
        </authorList>
    </citation>
    <scope>NUCLEOTIDE SEQUENCE [LARGE SCALE GENOMIC DNA]</scope>
    <source>
        <strain evidence="4">CGMCC 1.16031</strain>
    </source>
</reference>
<name>A0ABW1XHH7_9ALTE</name>
<gene>
    <name evidence="3" type="ORF">ACFP85_05915</name>
</gene>
<dbReference type="PANTHER" id="PTHR30015:SF7">
    <property type="entry name" value="TYPE IV METHYL-DIRECTED RESTRICTION ENZYME ECOKMRR"/>
    <property type="match status" value="1"/>
</dbReference>
<sequence>MIPTYQELMTPVLKKAANGEVKLSKVVDEVSSDLNLTEEELTEMLPSRKQTVIANRIGWAKTYLSKAGLIEVTKRGYFKITKLGEDALSSGQEINNKYLQQFDDFNAFQGQTSADTEVDTALPKEDEHVTPDEALRAAYQKINDSLSTDLLNRVRTVTPQFFENLLVELLVEMGYGGSEDGAAHALGKTGDNGVDGVINQDPLGVDQIYIQAKRYASGNNIGAGDIRDFFGALNLKKASKGIFITTSDFTPSAIQTAKDLGTRIVLINGKELSKLMLRYNVGCRDIETLHLKRVDEDFFDN</sequence>
<evidence type="ECO:0000313" key="3">
    <source>
        <dbReference type="EMBL" id="MFC6439681.1"/>
    </source>
</evidence>
<dbReference type="Pfam" id="PF04471">
    <property type="entry name" value="Mrr_cat"/>
    <property type="match status" value="1"/>
</dbReference>
<dbReference type="Pfam" id="PF14338">
    <property type="entry name" value="Mrr_N"/>
    <property type="match status" value="1"/>
</dbReference>
<evidence type="ECO:0000259" key="1">
    <source>
        <dbReference type="Pfam" id="PF04471"/>
    </source>
</evidence>